<accession>A0A1J5P3K9</accession>
<reference evidence="1" key="1">
    <citation type="submission" date="2016-10" db="EMBL/GenBank/DDBJ databases">
        <title>Sequence of Gallionella enrichment culture.</title>
        <authorList>
            <person name="Poehlein A."/>
            <person name="Muehling M."/>
            <person name="Daniel R."/>
        </authorList>
    </citation>
    <scope>NUCLEOTIDE SEQUENCE</scope>
</reference>
<sequence length="94" mass="9508">MEDGTKITLDPDAQTVTVDTPGHLIAKAGQDALVDAPSITLKGAVTVDGTLTVTQAATLQDALTVSKDATIQGKSFVGHQHQAQGATAITTAPV</sequence>
<dbReference type="EMBL" id="MLJW01007090">
    <property type="protein sequence ID" value="OIQ65750.1"/>
    <property type="molecule type" value="Genomic_DNA"/>
</dbReference>
<evidence type="ECO:0000313" key="1">
    <source>
        <dbReference type="EMBL" id="OIQ65750.1"/>
    </source>
</evidence>
<gene>
    <name evidence="1" type="ORF">GALL_526900</name>
</gene>
<protein>
    <recommendedName>
        <fullName evidence="2">Phage baseplate assembly protein V</fullName>
    </recommendedName>
</protein>
<name>A0A1J5P3K9_9ZZZZ</name>
<dbReference type="AlphaFoldDB" id="A0A1J5P3K9"/>
<proteinExistence type="predicted"/>
<comment type="caution">
    <text evidence="1">The sequence shown here is derived from an EMBL/GenBank/DDBJ whole genome shotgun (WGS) entry which is preliminary data.</text>
</comment>
<evidence type="ECO:0008006" key="2">
    <source>
        <dbReference type="Google" id="ProtNLM"/>
    </source>
</evidence>
<organism evidence="1">
    <name type="scientific">mine drainage metagenome</name>
    <dbReference type="NCBI Taxonomy" id="410659"/>
    <lineage>
        <taxon>unclassified sequences</taxon>
        <taxon>metagenomes</taxon>
        <taxon>ecological metagenomes</taxon>
    </lineage>
</organism>